<dbReference type="Pfam" id="PF13679">
    <property type="entry name" value="Methyltransf_32"/>
    <property type="match status" value="1"/>
</dbReference>
<sequence>MAQAISQRRAVSVLSGIGVVSFPMLDGEKNVHDSLLGQRPADPVTCAPCGPAPSNFVPMKAWEKALDMALAAVPGVLLVNQVPHGRNFRWEELPRGCDPSAGGLHGARAERKRHQVNNMMAAVDWVRTKRVRCPCFAPTRVVEFCASSGFVALPLAAVGAPGILEVVAGDMRGKSISILQERADLDPLRDPVRAIHGRTEDFNEAFDVGVALHACGEASDAVLDACMEARAAFVLSPCCVGRVGVHARDEANGGADEGGRKTSGKGPAQMRRRAAASRDQSDGRARPRSDALRRALGDGTLAAGRFSDLARAAGHSTTDVDPDTCRRRHAKTVVDADRLFFAAEAGYRTRRFVMTPSDCTPLNDVLIGWPAEWEEQVGEADGDEWIHIDEAVRLASAL</sequence>
<dbReference type="SUPFAM" id="SSF53335">
    <property type="entry name" value="S-adenosyl-L-methionine-dependent methyltransferases"/>
    <property type="match status" value="1"/>
</dbReference>
<accession>A0A7S0ZM44</accession>
<dbReference type="EMBL" id="HBFQ01000760">
    <property type="protein sequence ID" value="CAD8826146.1"/>
    <property type="molecule type" value="Transcribed_RNA"/>
</dbReference>
<dbReference type="Gene3D" id="3.40.50.150">
    <property type="entry name" value="Vaccinia Virus protein VP39"/>
    <property type="match status" value="1"/>
</dbReference>
<protein>
    <recommendedName>
        <fullName evidence="2">Methyltransferase domain-containing protein</fullName>
    </recommendedName>
</protein>
<name>A0A7S0ZM44_NOCSC</name>
<organism evidence="3">
    <name type="scientific">Noctiluca scintillans</name>
    <name type="common">Sea sparkle</name>
    <name type="synonym">Red tide dinoflagellate</name>
    <dbReference type="NCBI Taxonomy" id="2966"/>
    <lineage>
        <taxon>Eukaryota</taxon>
        <taxon>Sar</taxon>
        <taxon>Alveolata</taxon>
        <taxon>Dinophyceae</taxon>
        <taxon>Noctilucales</taxon>
        <taxon>Noctilucaceae</taxon>
        <taxon>Noctiluca</taxon>
    </lineage>
</organism>
<feature type="domain" description="Methyltransferase" evidence="2">
    <location>
        <begin position="111"/>
        <end position="240"/>
    </location>
</feature>
<dbReference type="PANTHER" id="PTHR13369">
    <property type="match status" value="1"/>
</dbReference>
<dbReference type="InterPro" id="IPR029063">
    <property type="entry name" value="SAM-dependent_MTases_sf"/>
</dbReference>
<evidence type="ECO:0000256" key="1">
    <source>
        <dbReference type="SAM" id="MobiDB-lite"/>
    </source>
</evidence>
<reference evidence="3" key="1">
    <citation type="submission" date="2021-01" db="EMBL/GenBank/DDBJ databases">
        <authorList>
            <person name="Corre E."/>
            <person name="Pelletier E."/>
            <person name="Niang G."/>
            <person name="Scheremetjew M."/>
            <person name="Finn R."/>
            <person name="Kale V."/>
            <person name="Holt S."/>
            <person name="Cochrane G."/>
            <person name="Meng A."/>
            <person name="Brown T."/>
            <person name="Cohen L."/>
        </authorList>
    </citation>
    <scope>NUCLEOTIDE SEQUENCE</scope>
</reference>
<evidence type="ECO:0000313" key="3">
    <source>
        <dbReference type="EMBL" id="CAD8826146.1"/>
    </source>
</evidence>
<gene>
    <name evidence="3" type="ORF">NSCI0253_LOCUS492</name>
</gene>
<dbReference type="InterPro" id="IPR025714">
    <property type="entry name" value="Methyltranfer_dom"/>
</dbReference>
<feature type="compositionally biased region" description="Basic and acidic residues" evidence="1">
    <location>
        <begin position="279"/>
        <end position="294"/>
    </location>
</feature>
<feature type="region of interest" description="Disordered" evidence="1">
    <location>
        <begin position="249"/>
        <end position="294"/>
    </location>
</feature>
<evidence type="ECO:0000259" key="2">
    <source>
        <dbReference type="Pfam" id="PF13679"/>
    </source>
</evidence>
<dbReference type="GO" id="GO:0005737">
    <property type="term" value="C:cytoplasm"/>
    <property type="evidence" value="ECO:0007669"/>
    <property type="project" value="TreeGrafter"/>
</dbReference>
<dbReference type="AlphaFoldDB" id="A0A7S0ZM44"/>
<proteinExistence type="predicted"/>
<dbReference type="PANTHER" id="PTHR13369:SF0">
    <property type="entry name" value="GLUTATHIONE S-TRANSFERASE C-TERMINAL DOMAIN-CONTAINING PROTEIN"/>
    <property type="match status" value="1"/>
</dbReference>